<protein>
    <submittedName>
        <fullName evidence="2 3">Zn-finger-containing protein</fullName>
    </submittedName>
</protein>
<dbReference type="EMBL" id="KE525136">
    <property type="protein sequence ID" value="KFB41651.1"/>
    <property type="molecule type" value="Genomic_DNA"/>
</dbReference>
<reference evidence="2 4" key="1">
    <citation type="journal article" date="2014" name="BMC Genomics">
        <title>Genome sequence of Anopheles sinensis provides insight into genetics basis of mosquito competence for malaria parasites.</title>
        <authorList>
            <person name="Zhou D."/>
            <person name="Zhang D."/>
            <person name="Ding G."/>
            <person name="Shi L."/>
            <person name="Hou Q."/>
            <person name="Ye Y."/>
            <person name="Xu Y."/>
            <person name="Zhou H."/>
            <person name="Xiong C."/>
            <person name="Li S."/>
            <person name="Yu J."/>
            <person name="Hong S."/>
            <person name="Yu X."/>
            <person name="Zou P."/>
            <person name="Chen C."/>
            <person name="Chang X."/>
            <person name="Wang W."/>
            <person name="Lv Y."/>
            <person name="Sun Y."/>
            <person name="Ma L."/>
            <person name="Shen B."/>
            <person name="Zhu C."/>
        </authorList>
    </citation>
    <scope>NUCLEOTIDE SEQUENCE [LARGE SCALE GENOMIC DNA]</scope>
</reference>
<evidence type="ECO:0000313" key="2">
    <source>
        <dbReference type="EMBL" id="KFB41651.1"/>
    </source>
</evidence>
<keyword evidence="4" id="KW-1185">Reference proteome</keyword>
<evidence type="ECO:0000313" key="3">
    <source>
        <dbReference type="EnsemblMetazoa" id="ASIC009282-PA"/>
    </source>
</evidence>
<organism evidence="2">
    <name type="scientific">Anopheles sinensis</name>
    <name type="common">Mosquito</name>
    <dbReference type="NCBI Taxonomy" id="74873"/>
    <lineage>
        <taxon>Eukaryota</taxon>
        <taxon>Metazoa</taxon>
        <taxon>Ecdysozoa</taxon>
        <taxon>Arthropoda</taxon>
        <taxon>Hexapoda</taxon>
        <taxon>Insecta</taxon>
        <taxon>Pterygota</taxon>
        <taxon>Neoptera</taxon>
        <taxon>Endopterygota</taxon>
        <taxon>Diptera</taxon>
        <taxon>Nematocera</taxon>
        <taxon>Culicoidea</taxon>
        <taxon>Culicidae</taxon>
        <taxon>Anophelinae</taxon>
        <taxon>Anopheles</taxon>
    </lineage>
</organism>
<feature type="region of interest" description="Disordered" evidence="1">
    <location>
        <begin position="26"/>
        <end position="59"/>
    </location>
</feature>
<dbReference type="EnsemblMetazoa" id="ASIC009282-RA">
    <property type="protein sequence ID" value="ASIC009282-PA"/>
    <property type="gene ID" value="ASIC009282"/>
</dbReference>
<accession>A0A084VUK7</accession>
<gene>
    <name evidence="2" type="ORF">ZHAS_00009282</name>
</gene>
<evidence type="ECO:0000256" key="1">
    <source>
        <dbReference type="SAM" id="MobiDB-lite"/>
    </source>
</evidence>
<dbReference type="EMBL" id="ATLV01016928">
    <property type="status" value="NOT_ANNOTATED_CDS"/>
    <property type="molecule type" value="Genomic_DNA"/>
</dbReference>
<reference evidence="3" key="2">
    <citation type="submission" date="2020-05" db="UniProtKB">
        <authorList>
            <consortium name="EnsemblMetazoa"/>
        </authorList>
    </citation>
    <scope>IDENTIFICATION</scope>
</reference>
<dbReference type="Proteomes" id="UP000030765">
    <property type="component" value="Unassembled WGS sequence"/>
</dbReference>
<proteinExistence type="predicted"/>
<sequence length="59" mass="6521">MAEFGELSRAGRDLFSQKQLLRNVKSSRLGSPLRRRPLRDEPVPALAGSIPPSAEEGFE</sequence>
<evidence type="ECO:0000313" key="4">
    <source>
        <dbReference type="Proteomes" id="UP000030765"/>
    </source>
</evidence>
<dbReference type="AlphaFoldDB" id="A0A084VUK7"/>
<name>A0A084VUK7_ANOSI</name>
<dbReference type="VEuPathDB" id="VectorBase:ASIC009282"/>